<keyword evidence="2 4" id="KW-0238">DNA-binding</keyword>
<evidence type="ECO:0000256" key="2">
    <source>
        <dbReference type="ARBA" id="ARBA00023125"/>
    </source>
</evidence>
<dbReference type="SUPFAM" id="SSF48498">
    <property type="entry name" value="Tetracyclin repressor-like, C-terminal domain"/>
    <property type="match status" value="1"/>
</dbReference>
<dbReference type="SUPFAM" id="SSF46689">
    <property type="entry name" value="Homeodomain-like"/>
    <property type="match status" value="1"/>
</dbReference>
<protein>
    <submittedName>
        <fullName evidence="6">TetR family transcriptional regulator</fullName>
    </submittedName>
</protein>
<dbReference type="InterPro" id="IPR050109">
    <property type="entry name" value="HTH-type_TetR-like_transc_reg"/>
</dbReference>
<organism evidence="6 7">
    <name type="scientific">Mycobacterium colombiense</name>
    <dbReference type="NCBI Taxonomy" id="339268"/>
    <lineage>
        <taxon>Bacteria</taxon>
        <taxon>Bacillati</taxon>
        <taxon>Actinomycetota</taxon>
        <taxon>Actinomycetes</taxon>
        <taxon>Mycobacteriales</taxon>
        <taxon>Mycobacteriaceae</taxon>
        <taxon>Mycobacterium</taxon>
        <taxon>Mycobacterium avium complex (MAC)</taxon>
    </lineage>
</organism>
<dbReference type="RefSeq" id="WP_064953854.1">
    <property type="nucleotide sequence ID" value="NZ_LZJS01000150.1"/>
</dbReference>
<reference evidence="6 7" key="1">
    <citation type="submission" date="2016-06" db="EMBL/GenBank/DDBJ databases">
        <authorList>
            <person name="Kjaerup R.B."/>
            <person name="Dalgaard T.S."/>
            <person name="Juul-Madsen H.R."/>
        </authorList>
    </citation>
    <scope>NUCLEOTIDE SEQUENCE [LARGE SCALE GENOMIC DNA]</scope>
    <source>
        <strain evidence="6 7">E2464</strain>
    </source>
</reference>
<feature type="DNA-binding region" description="H-T-H motif" evidence="4">
    <location>
        <begin position="35"/>
        <end position="54"/>
    </location>
</feature>
<dbReference type="PANTHER" id="PTHR30055">
    <property type="entry name" value="HTH-TYPE TRANSCRIPTIONAL REGULATOR RUTR"/>
    <property type="match status" value="1"/>
</dbReference>
<gene>
    <name evidence="6" type="ORF">A5685_11800</name>
</gene>
<dbReference type="Gene3D" id="1.10.10.60">
    <property type="entry name" value="Homeodomain-like"/>
    <property type="match status" value="1"/>
</dbReference>
<evidence type="ECO:0000256" key="1">
    <source>
        <dbReference type="ARBA" id="ARBA00023015"/>
    </source>
</evidence>
<dbReference type="InterPro" id="IPR009057">
    <property type="entry name" value="Homeodomain-like_sf"/>
</dbReference>
<comment type="caution">
    <text evidence="6">The sequence shown here is derived from an EMBL/GenBank/DDBJ whole genome shotgun (WGS) entry which is preliminary data.</text>
</comment>
<dbReference type="Pfam" id="PF16859">
    <property type="entry name" value="TetR_C_11"/>
    <property type="match status" value="1"/>
</dbReference>
<dbReference type="GO" id="GO:0003700">
    <property type="term" value="F:DNA-binding transcription factor activity"/>
    <property type="evidence" value="ECO:0007669"/>
    <property type="project" value="TreeGrafter"/>
</dbReference>
<accession>A0A1A2RS61</accession>
<dbReference type="PROSITE" id="PS50977">
    <property type="entry name" value="HTH_TETR_2"/>
    <property type="match status" value="1"/>
</dbReference>
<dbReference type="GO" id="GO:0000976">
    <property type="term" value="F:transcription cis-regulatory region binding"/>
    <property type="evidence" value="ECO:0007669"/>
    <property type="project" value="TreeGrafter"/>
</dbReference>
<dbReference type="InterPro" id="IPR011075">
    <property type="entry name" value="TetR_C"/>
</dbReference>
<dbReference type="Gene3D" id="1.10.357.10">
    <property type="entry name" value="Tetracycline Repressor, domain 2"/>
    <property type="match status" value="1"/>
</dbReference>
<dbReference type="InterPro" id="IPR001647">
    <property type="entry name" value="HTH_TetR"/>
</dbReference>
<keyword evidence="3" id="KW-0804">Transcription</keyword>
<evidence type="ECO:0000256" key="4">
    <source>
        <dbReference type="PROSITE-ProRule" id="PRU00335"/>
    </source>
</evidence>
<dbReference type="Proteomes" id="UP000093861">
    <property type="component" value="Unassembled WGS sequence"/>
</dbReference>
<evidence type="ECO:0000313" key="7">
    <source>
        <dbReference type="Proteomes" id="UP000093861"/>
    </source>
</evidence>
<feature type="domain" description="HTH tetR-type" evidence="5">
    <location>
        <begin position="12"/>
        <end position="72"/>
    </location>
</feature>
<evidence type="ECO:0000256" key="3">
    <source>
        <dbReference type="ARBA" id="ARBA00023163"/>
    </source>
</evidence>
<proteinExistence type="predicted"/>
<dbReference type="PANTHER" id="PTHR30055:SF230">
    <property type="entry name" value="TRANSCRIPTIONAL REGULATORY PROTEIN (PROBABLY TETR-FAMILY)-RELATED"/>
    <property type="match status" value="1"/>
</dbReference>
<evidence type="ECO:0000313" key="6">
    <source>
        <dbReference type="EMBL" id="OBH54580.1"/>
    </source>
</evidence>
<dbReference type="InterPro" id="IPR036271">
    <property type="entry name" value="Tet_transcr_reg_TetR-rel_C_sf"/>
</dbReference>
<keyword evidence="1" id="KW-0805">Transcription regulation</keyword>
<name>A0A1A2RS61_9MYCO</name>
<dbReference type="EMBL" id="LZJS01000150">
    <property type="protein sequence ID" value="OBH54580.1"/>
    <property type="molecule type" value="Genomic_DNA"/>
</dbReference>
<dbReference type="AlphaFoldDB" id="A0A1A2RS61"/>
<dbReference type="Pfam" id="PF00440">
    <property type="entry name" value="TetR_N"/>
    <property type="match status" value="1"/>
</dbReference>
<evidence type="ECO:0000259" key="5">
    <source>
        <dbReference type="PROSITE" id="PS50977"/>
    </source>
</evidence>
<sequence>MPQMRGGRPRDVQLDDVILVATRELLAVGSYAELSMEKVAARAKVGKKTLYRRWPSKAPLVADAVLDAYGRGGSFEVPNTGDLRADLRSWLVEHAEFIADPASAALIRALIAAAAASALDNEALYQQLSIPQHAGLLDRLRRAAGDGHLQADADLDSVANALIGTLLLRVLTGIPAGGPPATEFDGLLDALLDGAAR</sequence>